<protein>
    <recommendedName>
        <fullName evidence="2">SRCR domain-containing protein</fullName>
    </recommendedName>
</protein>
<dbReference type="SUPFAM" id="SSF56487">
    <property type="entry name" value="SRCR-like"/>
    <property type="match status" value="1"/>
</dbReference>
<feature type="non-terminal residue" evidence="3">
    <location>
        <position position="139"/>
    </location>
</feature>
<evidence type="ECO:0000259" key="2">
    <source>
        <dbReference type="PROSITE" id="PS50287"/>
    </source>
</evidence>
<dbReference type="Gene3D" id="3.10.250.10">
    <property type="entry name" value="SRCR-like domain"/>
    <property type="match status" value="1"/>
</dbReference>
<evidence type="ECO:0000313" key="3">
    <source>
        <dbReference type="EMBL" id="GMI52142.1"/>
    </source>
</evidence>
<keyword evidence="1" id="KW-1015">Disulfide bond</keyword>
<sequence>CEAGKASVTPAATSAAACKECVSGQTSEDQLYCLCGLGSENVMFVPSGVVPDTTGIRLQTAAGTPSFDSEGQVQGRLEVKVGDDWVTVAGTSDSFGGYGSSGGEAESTVACRQLGNELGYTLVSASKVGSSDTDDGTSP</sequence>
<name>A0ABQ6NBB4_9STRA</name>
<feature type="non-terminal residue" evidence="3">
    <location>
        <position position="1"/>
    </location>
</feature>
<feature type="domain" description="SRCR" evidence="2">
    <location>
        <begin position="56"/>
        <end position="139"/>
    </location>
</feature>
<dbReference type="PROSITE" id="PS50287">
    <property type="entry name" value="SRCR_2"/>
    <property type="match status" value="1"/>
</dbReference>
<gene>
    <name evidence="3" type="ORF">TeGR_g13710</name>
</gene>
<proteinExistence type="predicted"/>
<accession>A0ABQ6NBB4</accession>
<organism evidence="3 4">
    <name type="scientific">Tetraparma gracilis</name>
    <dbReference type="NCBI Taxonomy" id="2962635"/>
    <lineage>
        <taxon>Eukaryota</taxon>
        <taxon>Sar</taxon>
        <taxon>Stramenopiles</taxon>
        <taxon>Ochrophyta</taxon>
        <taxon>Bolidophyceae</taxon>
        <taxon>Parmales</taxon>
        <taxon>Triparmaceae</taxon>
        <taxon>Tetraparma</taxon>
    </lineage>
</organism>
<reference evidence="3 4" key="1">
    <citation type="journal article" date="2023" name="Commun. Biol.">
        <title>Genome analysis of Parmales, the sister group of diatoms, reveals the evolutionary specialization of diatoms from phago-mixotrophs to photoautotrophs.</title>
        <authorList>
            <person name="Ban H."/>
            <person name="Sato S."/>
            <person name="Yoshikawa S."/>
            <person name="Yamada K."/>
            <person name="Nakamura Y."/>
            <person name="Ichinomiya M."/>
            <person name="Sato N."/>
            <person name="Blanc-Mathieu R."/>
            <person name="Endo H."/>
            <person name="Kuwata A."/>
            <person name="Ogata H."/>
        </authorList>
    </citation>
    <scope>NUCLEOTIDE SEQUENCE [LARGE SCALE GENOMIC DNA]</scope>
</reference>
<evidence type="ECO:0000256" key="1">
    <source>
        <dbReference type="ARBA" id="ARBA00023157"/>
    </source>
</evidence>
<keyword evidence="4" id="KW-1185">Reference proteome</keyword>
<dbReference type="InterPro" id="IPR001190">
    <property type="entry name" value="SRCR"/>
</dbReference>
<dbReference type="InterPro" id="IPR036772">
    <property type="entry name" value="SRCR-like_dom_sf"/>
</dbReference>
<evidence type="ECO:0000313" key="4">
    <source>
        <dbReference type="Proteomes" id="UP001165060"/>
    </source>
</evidence>
<dbReference type="EMBL" id="BRYB01007058">
    <property type="protein sequence ID" value="GMI52142.1"/>
    <property type="molecule type" value="Genomic_DNA"/>
</dbReference>
<comment type="caution">
    <text evidence="3">The sequence shown here is derived from an EMBL/GenBank/DDBJ whole genome shotgun (WGS) entry which is preliminary data.</text>
</comment>
<dbReference type="Proteomes" id="UP001165060">
    <property type="component" value="Unassembled WGS sequence"/>
</dbReference>